<reference evidence="1" key="1">
    <citation type="journal article" date="2014" name="Front. Microbiol.">
        <title>High frequency of phylogenetically diverse reductive dehalogenase-homologous genes in deep subseafloor sedimentary metagenomes.</title>
        <authorList>
            <person name="Kawai M."/>
            <person name="Futagami T."/>
            <person name="Toyoda A."/>
            <person name="Takaki Y."/>
            <person name="Nishi S."/>
            <person name="Hori S."/>
            <person name="Arai W."/>
            <person name="Tsubouchi T."/>
            <person name="Morono Y."/>
            <person name="Uchiyama I."/>
            <person name="Ito T."/>
            <person name="Fujiyama A."/>
            <person name="Inagaki F."/>
            <person name="Takami H."/>
        </authorList>
    </citation>
    <scope>NUCLEOTIDE SEQUENCE</scope>
    <source>
        <strain evidence="1">Expedition CK06-06</strain>
    </source>
</reference>
<evidence type="ECO:0000313" key="1">
    <source>
        <dbReference type="EMBL" id="GAG29510.1"/>
    </source>
</evidence>
<dbReference type="AlphaFoldDB" id="X0WFT0"/>
<gene>
    <name evidence="1" type="ORF">S01H1_71693</name>
</gene>
<accession>X0WFT0</accession>
<name>X0WFT0_9ZZZZ</name>
<organism evidence="1">
    <name type="scientific">marine sediment metagenome</name>
    <dbReference type="NCBI Taxonomy" id="412755"/>
    <lineage>
        <taxon>unclassified sequences</taxon>
        <taxon>metagenomes</taxon>
        <taxon>ecological metagenomes</taxon>
    </lineage>
</organism>
<dbReference type="EMBL" id="BARS01047759">
    <property type="protein sequence ID" value="GAG29510.1"/>
    <property type="molecule type" value="Genomic_DNA"/>
</dbReference>
<sequence length="227" mass="25585">MNAIPNQQIVINVPRPFLGQHIKVSISDTSYEVTRIHSILGRFIDQAFIKPVNMPDVGESALVIVSNKWQVYGLFTPHDVTFLPIPTHRREIGGNLMVETRPSPVDFEGYSPATTASPVCAKETVFFDDNPSNFKDSYKCPCVSTVNVDAGTPRRTIEGKIFTDQDTYLRYLNTLSEGGKEYGLSRGMTKYDPVSGISMETMDRYIRALDISPNRFQSFVFDWDQTL</sequence>
<comment type="caution">
    <text evidence="1">The sequence shown here is derived from an EMBL/GenBank/DDBJ whole genome shotgun (WGS) entry which is preliminary data.</text>
</comment>
<protein>
    <submittedName>
        <fullName evidence="1">Uncharacterized protein</fullName>
    </submittedName>
</protein>
<proteinExistence type="predicted"/>
<feature type="non-terminal residue" evidence="1">
    <location>
        <position position="227"/>
    </location>
</feature>